<dbReference type="Gene3D" id="3.10.490.10">
    <property type="entry name" value="Gamma-glutamyl cyclotransferase-like"/>
    <property type="match status" value="1"/>
</dbReference>
<keyword evidence="2" id="KW-0456">Lyase</keyword>
<evidence type="ECO:0000256" key="1">
    <source>
        <dbReference type="ARBA" id="ARBA00012346"/>
    </source>
</evidence>
<organism evidence="6 7">
    <name type="scientific">Serendipita vermifera MAFF 305830</name>
    <dbReference type="NCBI Taxonomy" id="933852"/>
    <lineage>
        <taxon>Eukaryota</taxon>
        <taxon>Fungi</taxon>
        <taxon>Dikarya</taxon>
        <taxon>Basidiomycota</taxon>
        <taxon>Agaricomycotina</taxon>
        <taxon>Agaricomycetes</taxon>
        <taxon>Sebacinales</taxon>
        <taxon>Serendipitaceae</taxon>
        <taxon>Serendipita</taxon>
    </lineage>
</organism>
<dbReference type="PANTHER" id="PTHR12935">
    <property type="entry name" value="GAMMA-GLUTAMYLCYCLOTRANSFERASE"/>
    <property type="match status" value="1"/>
</dbReference>
<gene>
    <name evidence="6" type="ORF">M408DRAFT_328700</name>
</gene>
<dbReference type="Pfam" id="PF13772">
    <property type="entry name" value="AIG2_2"/>
    <property type="match status" value="1"/>
</dbReference>
<dbReference type="EMBL" id="KN824288">
    <property type="protein sequence ID" value="KIM29429.1"/>
    <property type="molecule type" value="Genomic_DNA"/>
</dbReference>
<evidence type="ECO:0000313" key="7">
    <source>
        <dbReference type="Proteomes" id="UP000054097"/>
    </source>
</evidence>
<dbReference type="PANTHER" id="PTHR12935:SF0">
    <property type="entry name" value="GAMMA-GLUTAMYLCYCLOTRANSFERASE"/>
    <property type="match status" value="1"/>
</dbReference>
<keyword evidence="5" id="KW-1133">Transmembrane helix</keyword>
<evidence type="ECO:0000256" key="3">
    <source>
        <dbReference type="PIRSR" id="PIRSR617939-1"/>
    </source>
</evidence>
<dbReference type="Proteomes" id="UP000054097">
    <property type="component" value="Unassembled WGS sequence"/>
</dbReference>
<name>A0A0C3BBC1_SERVB</name>
<keyword evidence="7" id="KW-1185">Reference proteome</keyword>
<keyword evidence="5" id="KW-0472">Membrane</keyword>
<protein>
    <recommendedName>
        <fullName evidence="1">gamma-glutamylcyclotransferase</fullName>
        <ecNumber evidence="1">4.3.2.9</ecNumber>
    </recommendedName>
</protein>
<dbReference type="InterPro" id="IPR017939">
    <property type="entry name" value="G-Glutamylcylcotransferase"/>
</dbReference>
<dbReference type="HOGENOM" id="CLU_030506_0_0_1"/>
<dbReference type="STRING" id="933852.A0A0C3BBC1"/>
<keyword evidence="5" id="KW-0812">Transmembrane</keyword>
<feature type="active site" description="Proton acceptor" evidence="3">
    <location>
        <position position="88"/>
    </location>
</feature>
<evidence type="ECO:0000256" key="4">
    <source>
        <dbReference type="PIRSR" id="PIRSR617939-2"/>
    </source>
</evidence>
<proteinExistence type="predicted"/>
<reference evidence="6 7" key="1">
    <citation type="submission" date="2014-04" db="EMBL/GenBank/DDBJ databases">
        <authorList>
            <consortium name="DOE Joint Genome Institute"/>
            <person name="Kuo A."/>
            <person name="Zuccaro A."/>
            <person name="Kohler A."/>
            <person name="Nagy L.G."/>
            <person name="Floudas D."/>
            <person name="Copeland A."/>
            <person name="Barry K.W."/>
            <person name="Cichocki N."/>
            <person name="Veneault-Fourrey C."/>
            <person name="LaButti K."/>
            <person name="Lindquist E.A."/>
            <person name="Lipzen A."/>
            <person name="Lundell T."/>
            <person name="Morin E."/>
            <person name="Murat C."/>
            <person name="Sun H."/>
            <person name="Tunlid A."/>
            <person name="Henrissat B."/>
            <person name="Grigoriev I.V."/>
            <person name="Hibbett D.S."/>
            <person name="Martin F."/>
            <person name="Nordberg H.P."/>
            <person name="Cantor M.N."/>
            <person name="Hua S.X."/>
        </authorList>
    </citation>
    <scope>NUCLEOTIDE SEQUENCE [LARGE SCALE GENOMIC DNA]</scope>
    <source>
        <strain evidence="6 7">MAFF 305830</strain>
    </source>
</reference>
<evidence type="ECO:0000313" key="6">
    <source>
        <dbReference type="EMBL" id="KIM29429.1"/>
    </source>
</evidence>
<dbReference type="OrthoDB" id="2017317at2759"/>
<dbReference type="AlphaFoldDB" id="A0A0C3BBC1"/>
<feature type="binding site" evidence="4">
    <location>
        <position position="137"/>
    </location>
    <ligand>
        <name>substrate</name>
    </ligand>
</feature>
<feature type="transmembrane region" description="Helical" evidence="5">
    <location>
        <begin position="173"/>
        <end position="196"/>
    </location>
</feature>
<reference evidence="7" key="2">
    <citation type="submission" date="2015-01" db="EMBL/GenBank/DDBJ databases">
        <title>Evolutionary Origins and Diversification of the Mycorrhizal Mutualists.</title>
        <authorList>
            <consortium name="DOE Joint Genome Institute"/>
            <consortium name="Mycorrhizal Genomics Consortium"/>
            <person name="Kohler A."/>
            <person name="Kuo A."/>
            <person name="Nagy L.G."/>
            <person name="Floudas D."/>
            <person name="Copeland A."/>
            <person name="Barry K.W."/>
            <person name="Cichocki N."/>
            <person name="Veneault-Fourrey C."/>
            <person name="LaButti K."/>
            <person name="Lindquist E.A."/>
            <person name="Lipzen A."/>
            <person name="Lundell T."/>
            <person name="Morin E."/>
            <person name="Murat C."/>
            <person name="Riley R."/>
            <person name="Ohm R."/>
            <person name="Sun H."/>
            <person name="Tunlid A."/>
            <person name="Henrissat B."/>
            <person name="Grigoriev I.V."/>
            <person name="Hibbett D.S."/>
            <person name="Martin F."/>
        </authorList>
    </citation>
    <scope>NUCLEOTIDE SEQUENCE [LARGE SCALE GENOMIC DNA]</scope>
    <source>
        <strain evidence="7">MAFF 305830</strain>
    </source>
</reference>
<dbReference type="GO" id="GO:0003839">
    <property type="term" value="F:gamma-glutamylcyclotransferase activity"/>
    <property type="evidence" value="ECO:0007669"/>
    <property type="project" value="UniProtKB-EC"/>
</dbReference>
<evidence type="ECO:0000256" key="2">
    <source>
        <dbReference type="ARBA" id="ARBA00023239"/>
    </source>
</evidence>
<accession>A0A0C3BBC1</accession>
<sequence>MSEQSFLKRRGIKPVRSLVVHAPGVQLAFDLPGLPYAEPRFANVVLLSDKDRLACHWDETSERPWGKGLVGVVYLVTLDDMAKIYATEGGGASYEIIQVECHEIGKGDKGETIKANTLYSSRPDRRRTQLGQPSLRYMNLLITGAKEKSLPQSYVKFLQGVDVYRRTTVLQTIALSLLAFLMVPCIIPLFTLARVLRNKKGEAPKWVQWSTGRVFKITWGIHDFAFRHLFGSGEVTKR</sequence>
<evidence type="ECO:0000256" key="5">
    <source>
        <dbReference type="SAM" id="Phobius"/>
    </source>
</evidence>
<dbReference type="EC" id="4.3.2.9" evidence="1"/>